<dbReference type="AlphaFoldDB" id="A0A518E189"/>
<dbReference type="Gene3D" id="3.40.50.150">
    <property type="entry name" value="Vaccinia Virus protein VP39"/>
    <property type="match status" value="1"/>
</dbReference>
<dbReference type="InterPro" id="IPR002903">
    <property type="entry name" value="RsmH"/>
</dbReference>
<dbReference type="Gene3D" id="1.10.150.170">
    <property type="entry name" value="Putative methyltransferase TM0872, insert domain"/>
    <property type="match status" value="1"/>
</dbReference>
<dbReference type="PANTHER" id="PTHR11265">
    <property type="entry name" value="S-ADENOSYL-METHYLTRANSFERASE MRAW"/>
    <property type="match status" value="1"/>
</dbReference>
<evidence type="ECO:0000256" key="3">
    <source>
        <dbReference type="ARBA" id="ARBA00022603"/>
    </source>
</evidence>
<keyword evidence="6" id="KW-0963">Cytoplasm</keyword>
<dbReference type="Pfam" id="PF01795">
    <property type="entry name" value="Methyltransf_5"/>
    <property type="match status" value="1"/>
</dbReference>
<feature type="binding site" evidence="6">
    <location>
        <begin position="40"/>
        <end position="42"/>
    </location>
    <ligand>
        <name>S-adenosyl-L-methionine</name>
        <dbReference type="ChEBI" id="CHEBI:59789"/>
    </ligand>
</feature>
<keyword evidence="2 6" id="KW-0698">rRNA processing</keyword>
<accession>A0A518E189</accession>
<evidence type="ECO:0000313" key="9">
    <source>
        <dbReference type="Proteomes" id="UP000317648"/>
    </source>
</evidence>
<dbReference type="Proteomes" id="UP000317648">
    <property type="component" value="Chromosome"/>
</dbReference>
<comment type="function">
    <text evidence="6">Specifically methylates the N4 position of cytidine in position 1402 (C1402) of 16S rRNA.</text>
</comment>
<dbReference type="GO" id="GO:0005737">
    <property type="term" value="C:cytoplasm"/>
    <property type="evidence" value="ECO:0007669"/>
    <property type="project" value="UniProtKB-SubCell"/>
</dbReference>
<keyword evidence="3 6" id="KW-0489">Methyltransferase</keyword>
<dbReference type="PANTHER" id="PTHR11265:SF0">
    <property type="entry name" value="12S RRNA N4-METHYLCYTIDINE METHYLTRANSFERASE"/>
    <property type="match status" value="1"/>
</dbReference>
<evidence type="ECO:0000256" key="2">
    <source>
        <dbReference type="ARBA" id="ARBA00022552"/>
    </source>
</evidence>
<evidence type="ECO:0000256" key="4">
    <source>
        <dbReference type="ARBA" id="ARBA00022679"/>
    </source>
</evidence>
<protein>
    <recommendedName>
        <fullName evidence="6">Ribosomal RNA small subunit methyltransferase H</fullName>
        <ecNumber evidence="6">2.1.1.199</ecNumber>
    </recommendedName>
    <alternativeName>
        <fullName evidence="6">16S rRNA m(4)C1402 methyltransferase</fullName>
    </alternativeName>
    <alternativeName>
        <fullName evidence="6">rRNA (cytosine-N(4)-)-methyltransferase RsmH</fullName>
    </alternativeName>
</protein>
<comment type="subcellular location">
    <subcellularLocation>
        <location evidence="6">Cytoplasm</location>
    </subcellularLocation>
</comment>
<name>A0A518E189_9BACT</name>
<feature type="binding site" evidence="6">
    <location>
        <position position="60"/>
    </location>
    <ligand>
        <name>S-adenosyl-L-methionine</name>
        <dbReference type="ChEBI" id="CHEBI:59789"/>
    </ligand>
</feature>
<dbReference type="InterPro" id="IPR023397">
    <property type="entry name" value="SAM-dep_MeTrfase_MraW_recog"/>
</dbReference>
<reference evidence="8 9" key="1">
    <citation type="submission" date="2019-02" db="EMBL/GenBank/DDBJ databases">
        <title>Deep-cultivation of Planctomycetes and their phenomic and genomic characterization uncovers novel biology.</title>
        <authorList>
            <person name="Wiegand S."/>
            <person name="Jogler M."/>
            <person name="Boedeker C."/>
            <person name="Pinto D."/>
            <person name="Vollmers J."/>
            <person name="Rivas-Marin E."/>
            <person name="Kohn T."/>
            <person name="Peeters S.H."/>
            <person name="Heuer A."/>
            <person name="Rast P."/>
            <person name="Oberbeckmann S."/>
            <person name="Bunk B."/>
            <person name="Jeske O."/>
            <person name="Meyerdierks A."/>
            <person name="Storesund J.E."/>
            <person name="Kallscheuer N."/>
            <person name="Luecker S."/>
            <person name="Lage O.M."/>
            <person name="Pohl T."/>
            <person name="Merkel B.J."/>
            <person name="Hornburger P."/>
            <person name="Mueller R.-W."/>
            <person name="Bruemmer F."/>
            <person name="Labrenz M."/>
            <person name="Spormann A.M."/>
            <person name="Op den Camp H."/>
            <person name="Overmann J."/>
            <person name="Amann R."/>
            <person name="Jetten M.S.M."/>
            <person name="Mascher T."/>
            <person name="Medema M.H."/>
            <person name="Devos D.P."/>
            <person name="Kaster A.-K."/>
            <person name="Ovreas L."/>
            <person name="Rohde M."/>
            <person name="Galperin M.Y."/>
            <person name="Jogler C."/>
        </authorList>
    </citation>
    <scope>NUCLEOTIDE SEQUENCE [LARGE SCALE GENOMIC DNA]</scope>
    <source>
        <strain evidence="8 9">Pla85_3_4</strain>
    </source>
</reference>
<dbReference type="GO" id="GO:0071424">
    <property type="term" value="F:rRNA (cytosine-N4-)-methyltransferase activity"/>
    <property type="evidence" value="ECO:0007669"/>
    <property type="project" value="UniProtKB-UniRule"/>
</dbReference>
<dbReference type="EC" id="2.1.1.199" evidence="6"/>
<sequence>MASADSPREPVHISVMPAEVLQQIDPQPGQIIVDGTLGGGGHTAALAQAVGPTGKVLSFDRDQAAIASAERRLAGLPIEYVHANFAELPQVLADRDQEPVSAILLDLGLSSDQLADRERGFSFDADGPLDMRFDTTTGEPAWRLVETMREKPLADLIYQYGEERLSRRIARTIVEERRHTSFRTAPALADLVRRCVPRRAAGKIDPATRTFQALRIAVNDELGSLAAALEHFPEVLREGGILAVITFHSLEDRMVKRAFREDDRWLLEARKGFTASEEEIAGNPRSRSARLRVARRAGPDAHASKGRYR</sequence>
<feature type="binding site" evidence="6">
    <location>
        <position position="85"/>
    </location>
    <ligand>
        <name>S-adenosyl-L-methionine</name>
        <dbReference type="ChEBI" id="CHEBI:59789"/>
    </ligand>
</feature>
<dbReference type="InterPro" id="IPR029063">
    <property type="entry name" value="SAM-dependent_MTases_sf"/>
</dbReference>
<evidence type="ECO:0000256" key="7">
    <source>
        <dbReference type="SAM" id="MobiDB-lite"/>
    </source>
</evidence>
<evidence type="ECO:0000256" key="6">
    <source>
        <dbReference type="HAMAP-Rule" id="MF_01007"/>
    </source>
</evidence>
<keyword evidence="4 6" id="KW-0808">Transferase</keyword>
<comment type="similarity">
    <text evidence="1 6">Belongs to the methyltransferase superfamily. RsmH family.</text>
</comment>
<proteinExistence type="inferred from homology"/>
<keyword evidence="5 6" id="KW-0949">S-adenosyl-L-methionine</keyword>
<dbReference type="GO" id="GO:0070475">
    <property type="term" value="P:rRNA base methylation"/>
    <property type="evidence" value="ECO:0007669"/>
    <property type="project" value="UniProtKB-UniRule"/>
</dbReference>
<dbReference type="EMBL" id="CP036433">
    <property type="protein sequence ID" value="QDU97858.1"/>
    <property type="molecule type" value="Genomic_DNA"/>
</dbReference>
<evidence type="ECO:0000256" key="1">
    <source>
        <dbReference type="ARBA" id="ARBA00010396"/>
    </source>
</evidence>
<feature type="binding site" evidence="6">
    <location>
        <position position="113"/>
    </location>
    <ligand>
        <name>S-adenosyl-L-methionine</name>
        <dbReference type="ChEBI" id="CHEBI:59789"/>
    </ligand>
</feature>
<evidence type="ECO:0000313" key="8">
    <source>
        <dbReference type="EMBL" id="QDU97858.1"/>
    </source>
</evidence>
<feature type="region of interest" description="Disordered" evidence="7">
    <location>
        <begin position="277"/>
        <end position="309"/>
    </location>
</feature>
<evidence type="ECO:0000256" key="5">
    <source>
        <dbReference type="ARBA" id="ARBA00022691"/>
    </source>
</evidence>
<dbReference type="RefSeq" id="WP_145056619.1">
    <property type="nucleotide sequence ID" value="NZ_CP036433.1"/>
</dbReference>
<keyword evidence="9" id="KW-1185">Reference proteome</keyword>
<organism evidence="8 9">
    <name type="scientific">Lignipirellula cremea</name>
    <dbReference type="NCBI Taxonomy" id="2528010"/>
    <lineage>
        <taxon>Bacteria</taxon>
        <taxon>Pseudomonadati</taxon>
        <taxon>Planctomycetota</taxon>
        <taxon>Planctomycetia</taxon>
        <taxon>Pirellulales</taxon>
        <taxon>Pirellulaceae</taxon>
        <taxon>Lignipirellula</taxon>
    </lineage>
</organism>
<dbReference type="SUPFAM" id="SSF81799">
    <property type="entry name" value="Putative methyltransferase TM0872, insert domain"/>
    <property type="match status" value="1"/>
</dbReference>
<dbReference type="PIRSF" id="PIRSF004486">
    <property type="entry name" value="MraW"/>
    <property type="match status" value="1"/>
</dbReference>
<feature type="binding site" evidence="6">
    <location>
        <position position="106"/>
    </location>
    <ligand>
        <name>S-adenosyl-L-methionine</name>
        <dbReference type="ChEBI" id="CHEBI:59789"/>
    </ligand>
</feature>
<dbReference type="SUPFAM" id="SSF53335">
    <property type="entry name" value="S-adenosyl-L-methionine-dependent methyltransferases"/>
    <property type="match status" value="1"/>
</dbReference>
<dbReference type="HAMAP" id="MF_01007">
    <property type="entry name" value="16SrRNA_methyltr_H"/>
    <property type="match status" value="1"/>
</dbReference>
<dbReference type="OrthoDB" id="9806637at2"/>
<comment type="catalytic activity">
    <reaction evidence="6">
        <text>cytidine(1402) in 16S rRNA + S-adenosyl-L-methionine = N(4)-methylcytidine(1402) in 16S rRNA + S-adenosyl-L-homocysteine + H(+)</text>
        <dbReference type="Rhea" id="RHEA:42928"/>
        <dbReference type="Rhea" id="RHEA-COMP:10286"/>
        <dbReference type="Rhea" id="RHEA-COMP:10287"/>
        <dbReference type="ChEBI" id="CHEBI:15378"/>
        <dbReference type="ChEBI" id="CHEBI:57856"/>
        <dbReference type="ChEBI" id="CHEBI:59789"/>
        <dbReference type="ChEBI" id="CHEBI:74506"/>
        <dbReference type="ChEBI" id="CHEBI:82748"/>
        <dbReference type="EC" id="2.1.1.199"/>
    </reaction>
</comment>
<gene>
    <name evidence="6 8" type="primary">rsmH</name>
    <name evidence="8" type="ORF">Pla8534_57150</name>
</gene>
<dbReference type="KEGG" id="lcre:Pla8534_57150"/>
<dbReference type="NCBIfam" id="TIGR00006">
    <property type="entry name" value="16S rRNA (cytosine(1402)-N(4))-methyltransferase RsmH"/>
    <property type="match status" value="1"/>
</dbReference>